<dbReference type="InterPro" id="IPR000620">
    <property type="entry name" value="EamA_dom"/>
</dbReference>
<dbReference type="SUPFAM" id="SSF103481">
    <property type="entry name" value="Multidrug resistance efflux transporter EmrE"/>
    <property type="match status" value="1"/>
</dbReference>
<dbReference type="EMBL" id="LCJW01000040">
    <property type="protein sequence ID" value="KKT85180.1"/>
    <property type="molecule type" value="Genomic_DNA"/>
</dbReference>
<dbReference type="PANTHER" id="PTHR32322:SF2">
    <property type="entry name" value="EAMA DOMAIN-CONTAINING PROTEIN"/>
    <property type="match status" value="1"/>
</dbReference>
<evidence type="ECO:0000256" key="5">
    <source>
        <dbReference type="ARBA" id="ARBA00023136"/>
    </source>
</evidence>
<feature type="transmembrane region" description="Helical" evidence="6">
    <location>
        <begin position="15"/>
        <end position="34"/>
    </location>
</feature>
<comment type="subcellular location">
    <subcellularLocation>
        <location evidence="1">Membrane</location>
        <topology evidence="1">Multi-pass membrane protein</topology>
    </subcellularLocation>
</comment>
<name>A0A0G1KNY0_9BACT</name>
<proteinExistence type="inferred from homology"/>
<protein>
    <recommendedName>
        <fullName evidence="7">EamA domain-containing protein</fullName>
    </recommendedName>
</protein>
<dbReference type="InterPro" id="IPR037185">
    <property type="entry name" value="EmrE-like"/>
</dbReference>
<sequence>MVLVEKTGFTLASQAVPGILFMAIGGSIIAFWAYQEGQRLIEASEAAIFTYLKPAFSVPLSILWLREPFTPVTILATAVIISGVYLSEKR</sequence>
<feature type="transmembrane region" description="Helical" evidence="6">
    <location>
        <begin position="46"/>
        <end position="65"/>
    </location>
</feature>
<dbReference type="AlphaFoldDB" id="A0A0G1KNY0"/>
<dbReference type="Proteomes" id="UP000034797">
    <property type="component" value="Unassembled WGS sequence"/>
</dbReference>
<gene>
    <name evidence="8" type="ORF">UW84_C0040G0004</name>
</gene>
<comment type="similarity">
    <text evidence="2">Belongs to the EamA transporter family.</text>
</comment>
<dbReference type="PANTHER" id="PTHR32322">
    <property type="entry name" value="INNER MEMBRANE TRANSPORTER"/>
    <property type="match status" value="1"/>
</dbReference>
<dbReference type="Pfam" id="PF00892">
    <property type="entry name" value="EamA"/>
    <property type="match status" value="1"/>
</dbReference>
<reference evidence="8 9" key="1">
    <citation type="journal article" date="2015" name="Nature">
        <title>rRNA introns, odd ribosomes, and small enigmatic genomes across a large radiation of phyla.</title>
        <authorList>
            <person name="Brown C.T."/>
            <person name="Hug L.A."/>
            <person name="Thomas B.C."/>
            <person name="Sharon I."/>
            <person name="Castelle C.J."/>
            <person name="Singh A."/>
            <person name="Wilkins M.J."/>
            <person name="Williams K.H."/>
            <person name="Banfield J.F."/>
        </authorList>
    </citation>
    <scope>NUCLEOTIDE SEQUENCE [LARGE SCALE GENOMIC DNA]</scope>
</reference>
<evidence type="ECO:0000313" key="9">
    <source>
        <dbReference type="Proteomes" id="UP000034797"/>
    </source>
</evidence>
<accession>A0A0G1KNY0</accession>
<dbReference type="GO" id="GO:0016020">
    <property type="term" value="C:membrane"/>
    <property type="evidence" value="ECO:0007669"/>
    <property type="project" value="UniProtKB-SubCell"/>
</dbReference>
<evidence type="ECO:0000256" key="6">
    <source>
        <dbReference type="SAM" id="Phobius"/>
    </source>
</evidence>
<keyword evidence="4 6" id="KW-1133">Transmembrane helix</keyword>
<keyword evidence="5 6" id="KW-0472">Membrane</keyword>
<evidence type="ECO:0000256" key="3">
    <source>
        <dbReference type="ARBA" id="ARBA00022692"/>
    </source>
</evidence>
<evidence type="ECO:0000259" key="7">
    <source>
        <dbReference type="Pfam" id="PF00892"/>
    </source>
</evidence>
<evidence type="ECO:0000256" key="2">
    <source>
        <dbReference type="ARBA" id="ARBA00007362"/>
    </source>
</evidence>
<feature type="transmembrane region" description="Helical" evidence="6">
    <location>
        <begin position="71"/>
        <end position="87"/>
    </location>
</feature>
<evidence type="ECO:0000256" key="1">
    <source>
        <dbReference type="ARBA" id="ARBA00004141"/>
    </source>
</evidence>
<evidence type="ECO:0000313" key="8">
    <source>
        <dbReference type="EMBL" id="KKT85180.1"/>
    </source>
</evidence>
<dbReference type="Gene3D" id="1.10.3730.20">
    <property type="match status" value="1"/>
</dbReference>
<keyword evidence="3 6" id="KW-0812">Transmembrane</keyword>
<comment type="caution">
    <text evidence="8">The sequence shown here is derived from an EMBL/GenBank/DDBJ whole genome shotgun (WGS) entry which is preliminary data.</text>
</comment>
<evidence type="ECO:0000256" key="4">
    <source>
        <dbReference type="ARBA" id="ARBA00022989"/>
    </source>
</evidence>
<feature type="domain" description="EamA" evidence="7">
    <location>
        <begin position="15"/>
        <end position="86"/>
    </location>
</feature>
<organism evidence="8 9">
    <name type="scientific">Candidatus Collierbacteria bacterium GW2011_GWA2_44_99</name>
    <dbReference type="NCBI Taxonomy" id="1618380"/>
    <lineage>
        <taxon>Bacteria</taxon>
        <taxon>Candidatus Collieribacteriota</taxon>
    </lineage>
</organism>
<dbReference type="InterPro" id="IPR050638">
    <property type="entry name" value="AA-Vitamin_Transporters"/>
</dbReference>